<accession>G7L926</accession>
<dbReference type="AlphaFoldDB" id="G7L926"/>
<sequence length="99" mass="11833">MGTLNMKKYRYRVHIRTGKLVRVLESSLPRVKCTIDIWKCYLDMEYVMLMEGSFRRDTEKLLVKIKKILNLGLKVHLDKSIKIIDDFTCSVIRKRKEEI</sequence>
<gene>
    <name evidence="1" type="ordered locus">MTR_8g022650</name>
</gene>
<keyword evidence="3" id="KW-1185">Reference proteome</keyword>
<dbReference type="PaxDb" id="3880-AET01880"/>
<name>G7L926_MEDTR</name>
<protein>
    <submittedName>
        <fullName evidence="1 2">Uncharacterized protein</fullName>
    </submittedName>
</protein>
<dbReference type="Proteomes" id="UP000002051">
    <property type="component" value="Chromosome 8"/>
</dbReference>
<evidence type="ECO:0000313" key="2">
    <source>
        <dbReference type="EnsemblPlants" id="AET01880"/>
    </source>
</evidence>
<dbReference type="HOGENOM" id="CLU_2324003_0_0_1"/>
<dbReference type="EMBL" id="CM001224">
    <property type="protein sequence ID" value="AET01880.1"/>
    <property type="molecule type" value="Genomic_DNA"/>
</dbReference>
<reference evidence="1 3" key="1">
    <citation type="journal article" date="2011" name="Nature">
        <title>The Medicago genome provides insight into the evolution of rhizobial symbioses.</title>
        <authorList>
            <person name="Young N.D."/>
            <person name="Debelle F."/>
            <person name="Oldroyd G.E."/>
            <person name="Geurts R."/>
            <person name="Cannon S.B."/>
            <person name="Udvardi M.K."/>
            <person name="Benedito V.A."/>
            <person name="Mayer K.F."/>
            <person name="Gouzy J."/>
            <person name="Schoof H."/>
            <person name="Van de Peer Y."/>
            <person name="Proost S."/>
            <person name="Cook D.R."/>
            <person name="Meyers B.C."/>
            <person name="Spannagl M."/>
            <person name="Cheung F."/>
            <person name="De Mita S."/>
            <person name="Krishnakumar V."/>
            <person name="Gundlach H."/>
            <person name="Zhou S."/>
            <person name="Mudge J."/>
            <person name="Bharti A.K."/>
            <person name="Murray J.D."/>
            <person name="Naoumkina M.A."/>
            <person name="Rosen B."/>
            <person name="Silverstein K.A."/>
            <person name="Tang H."/>
            <person name="Rombauts S."/>
            <person name="Zhao P.X."/>
            <person name="Zhou P."/>
            <person name="Barbe V."/>
            <person name="Bardou P."/>
            <person name="Bechner M."/>
            <person name="Bellec A."/>
            <person name="Berger A."/>
            <person name="Berges H."/>
            <person name="Bidwell S."/>
            <person name="Bisseling T."/>
            <person name="Choisne N."/>
            <person name="Couloux A."/>
            <person name="Denny R."/>
            <person name="Deshpande S."/>
            <person name="Dai X."/>
            <person name="Doyle J.J."/>
            <person name="Dudez A.M."/>
            <person name="Farmer A.D."/>
            <person name="Fouteau S."/>
            <person name="Franken C."/>
            <person name="Gibelin C."/>
            <person name="Gish J."/>
            <person name="Goldstein S."/>
            <person name="Gonzalez A.J."/>
            <person name="Green P.J."/>
            <person name="Hallab A."/>
            <person name="Hartog M."/>
            <person name="Hua A."/>
            <person name="Humphray S.J."/>
            <person name="Jeong D.H."/>
            <person name="Jing Y."/>
            <person name="Jocker A."/>
            <person name="Kenton S.M."/>
            <person name="Kim D.J."/>
            <person name="Klee K."/>
            <person name="Lai H."/>
            <person name="Lang C."/>
            <person name="Lin S."/>
            <person name="Macmil S.L."/>
            <person name="Magdelenat G."/>
            <person name="Matthews L."/>
            <person name="McCorrison J."/>
            <person name="Monaghan E.L."/>
            <person name="Mun J.H."/>
            <person name="Najar F.Z."/>
            <person name="Nicholson C."/>
            <person name="Noirot C."/>
            <person name="O'Bleness M."/>
            <person name="Paule C.R."/>
            <person name="Poulain J."/>
            <person name="Prion F."/>
            <person name="Qin B."/>
            <person name="Qu C."/>
            <person name="Retzel E.F."/>
            <person name="Riddle C."/>
            <person name="Sallet E."/>
            <person name="Samain S."/>
            <person name="Samson N."/>
            <person name="Sanders I."/>
            <person name="Saurat O."/>
            <person name="Scarpelli C."/>
            <person name="Schiex T."/>
            <person name="Segurens B."/>
            <person name="Severin A.J."/>
            <person name="Sherrier D.J."/>
            <person name="Shi R."/>
            <person name="Sims S."/>
            <person name="Singer S.R."/>
            <person name="Sinharoy S."/>
            <person name="Sterck L."/>
            <person name="Viollet A."/>
            <person name="Wang B.B."/>
            <person name="Wang K."/>
            <person name="Wang M."/>
            <person name="Wang X."/>
            <person name="Warfsmann J."/>
            <person name="Weissenbach J."/>
            <person name="White D.D."/>
            <person name="White J.D."/>
            <person name="Wiley G.B."/>
            <person name="Wincker P."/>
            <person name="Xing Y."/>
            <person name="Yang L."/>
            <person name="Yao Z."/>
            <person name="Ying F."/>
            <person name="Zhai J."/>
            <person name="Zhou L."/>
            <person name="Zuber A."/>
            <person name="Denarie J."/>
            <person name="Dixon R.A."/>
            <person name="May G.D."/>
            <person name="Schwartz D.C."/>
            <person name="Rogers J."/>
            <person name="Quetier F."/>
            <person name="Town C.D."/>
            <person name="Roe B.A."/>
        </authorList>
    </citation>
    <scope>NUCLEOTIDE SEQUENCE [LARGE SCALE GENOMIC DNA]</scope>
    <source>
        <strain evidence="1">A17</strain>
        <strain evidence="2 3">cv. Jemalong A17</strain>
    </source>
</reference>
<reference evidence="2" key="3">
    <citation type="submission" date="2015-04" db="UniProtKB">
        <authorList>
            <consortium name="EnsemblPlants"/>
        </authorList>
    </citation>
    <scope>IDENTIFICATION</scope>
    <source>
        <strain evidence="2">cv. Jemalong A17</strain>
    </source>
</reference>
<reference evidence="1 3" key="2">
    <citation type="journal article" date="2014" name="BMC Genomics">
        <title>An improved genome release (version Mt4.0) for the model legume Medicago truncatula.</title>
        <authorList>
            <person name="Tang H."/>
            <person name="Krishnakumar V."/>
            <person name="Bidwell S."/>
            <person name="Rosen B."/>
            <person name="Chan A."/>
            <person name="Zhou S."/>
            <person name="Gentzbittel L."/>
            <person name="Childs K.L."/>
            <person name="Yandell M."/>
            <person name="Gundlach H."/>
            <person name="Mayer K.F."/>
            <person name="Schwartz D.C."/>
            <person name="Town C.D."/>
        </authorList>
    </citation>
    <scope>GENOME REANNOTATION</scope>
    <source>
        <strain evidence="2 3">cv. Jemalong A17</strain>
    </source>
</reference>
<proteinExistence type="predicted"/>
<organism evidence="1 3">
    <name type="scientific">Medicago truncatula</name>
    <name type="common">Barrel medic</name>
    <name type="synonym">Medicago tribuloides</name>
    <dbReference type="NCBI Taxonomy" id="3880"/>
    <lineage>
        <taxon>Eukaryota</taxon>
        <taxon>Viridiplantae</taxon>
        <taxon>Streptophyta</taxon>
        <taxon>Embryophyta</taxon>
        <taxon>Tracheophyta</taxon>
        <taxon>Spermatophyta</taxon>
        <taxon>Magnoliopsida</taxon>
        <taxon>eudicotyledons</taxon>
        <taxon>Gunneridae</taxon>
        <taxon>Pentapetalae</taxon>
        <taxon>rosids</taxon>
        <taxon>fabids</taxon>
        <taxon>Fabales</taxon>
        <taxon>Fabaceae</taxon>
        <taxon>Papilionoideae</taxon>
        <taxon>50 kb inversion clade</taxon>
        <taxon>NPAAA clade</taxon>
        <taxon>Hologalegina</taxon>
        <taxon>IRL clade</taxon>
        <taxon>Trifolieae</taxon>
        <taxon>Medicago</taxon>
    </lineage>
</organism>
<dbReference type="EnsemblPlants" id="AET01880">
    <property type="protein sequence ID" value="AET01880"/>
    <property type="gene ID" value="MTR_8g022650"/>
</dbReference>
<evidence type="ECO:0000313" key="3">
    <source>
        <dbReference type="Proteomes" id="UP000002051"/>
    </source>
</evidence>
<evidence type="ECO:0000313" key="1">
    <source>
        <dbReference type="EMBL" id="AET01880.1"/>
    </source>
</evidence>